<evidence type="ECO:0000313" key="1">
    <source>
        <dbReference type="EMBL" id="TWA92571.1"/>
    </source>
</evidence>
<comment type="caution">
    <text evidence="1">The sequence shown here is derived from an EMBL/GenBank/DDBJ whole genome shotgun (WGS) entry which is preliminary data.</text>
</comment>
<accession>A0A560D656</accession>
<protein>
    <submittedName>
        <fullName evidence="1">Uncharacterized protein</fullName>
    </submittedName>
</protein>
<dbReference type="Proteomes" id="UP000319949">
    <property type="component" value="Unassembled WGS sequence"/>
</dbReference>
<evidence type="ECO:0000313" key="2">
    <source>
        <dbReference type="Proteomes" id="UP000319949"/>
    </source>
</evidence>
<name>A0A560D656_9BRAD</name>
<organism evidence="1 2">
    <name type="scientific">Bradyrhizobium stylosanthis</name>
    <dbReference type="NCBI Taxonomy" id="1803665"/>
    <lineage>
        <taxon>Bacteria</taxon>
        <taxon>Pseudomonadati</taxon>
        <taxon>Pseudomonadota</taxon>
        <taxon>Alphaproteobacteria</taxon>
        <taxon>Hyphomicrobiales</taxon>
        <taxon>Nitrobacteraceae</taxon>
        <taxon>Bradyrhizobium</taxon>
    </lineage>
</organism>
<proteinExistence type="predicted"/>
<dbReference type="RefSeq" id="WP_186467734.1">
    <property type="nucleotide sequence ID" value="NZ_VITK01000010.1"/>
</dbReference>
<sequence>MRDLLELLRTEAANYTQLSKLTTDETKAEYFAKLAAHYSVLVVEVEKALSQAAGDDPL</sequence>
<dbReference type="AlphaFoldDB" id="A0A560D656"/>
<dbReference type="EMBL" id="VITK01000010">
    <property type="protein sequence ID" value="TWA92571.1"/>
    <property type="molecule type" value="Genomic_DNA"/>
</dbReference>
<gene>
    <name evidence="1" type="ORF">FBZ96_11041</name>
</gene>
<keyword evidence="2" id="KW-1185">Reference proteome</keyword>
<reference evidence="1 2" key="1">
    <citation type="submission" date="2019-06" db="EMBL/GenBank/DDBJ databases">
        <title>Genomic Encyclopedia of Type Strains, Phase IV (KMG-V): Genome sequencing to study the core and pangenomes of soil and plant-associated prokaryotes.</title>
        <authorList>
            <person name="Whitman W."/>
        </authorList>
    </citation>
    <scope>NUCLEOTIDE SEQUENCE [LARGE SCALE GENOMIC DNA]</scope>
    <source>
        <strain evidence="1 2">BR 510</strain>
    </source>
</reference>